<dbReference type="EMBL" id="BAUW01000129">
    <property type="protein sequence ID" value="GAE48120.1"/>
    <property type="molecule type" value="Genomic_DNA"/>
</dbReference>
<dbReference type="eggNOG" id="COG4715">
    <property type="taxonomic scope" value="Bacteria"/>
</dbReference>
<evidence type="ECO:0000313" key="1">
    <source>
        <dbReference type="EMBL" id="GAE48120.1"/>
    </source>
</evidence>
<protein>
    <submittedName>
        <fullName evidence="1">Uncharacterized protein</fullName>
    </submittedName>
</protein>
<organism evidence="1 2">
    <name type="scientific">Mesobacillus boroniphilus JCM 21738</name>
    <dbReference type="NCBI Taxonomy" id="1294265"/>
    <lineage>
        <taxon>Bacteria</taxon>
        <taxon>Bacillati</taxon>
        <taxon>Bacillota</taxon>
        <taxon>Bacilli</taxon>
        <taxon>Bacillales</taxon>
        <taxon>Bacillaceae</taxon>
        <taxon>Mesobacillus</taxon>
    </lineage>
</organism>
<sequence>MIAGSVHSFNLLTELAREFGHDDEPTIMDRYYRPLFEDLFNDADEYVERLAYGTMPFSFDTFLERLKDESIGLTMPDASVGYDRIDLYRLLWEKLFKNSSWRDRERARLEGFGDGKRDQIEDIALIHQLVLAKQDGEALKRFTALPVGSLPYMFYWLDGFRVQREWNRMGLSSNTSSSSCGIT</sequence>
<accession>W4RUM3</accession>
<evidence type="ECO:0000313" key="2">
    <source>
        <dbReference type="Proteomes" id="UP000018949"/>
    </source>
</evidence>
<comment type="caution">
    <text evidence="1">The sequence shown here is derived from an EMBL/GenBank/DDBJ whole genome shotgun (WGS) entry which is preliminary data.</text>
</comment>
<dbReference type="Proteomes" id="UP000018949">
    <property type="component" value="Unassembled WGS sequence"/>
</dbReference>
<name>W4RUM3_9BACI</name>
<proteinExistence type="predicted"/>
<keyword evidence="2" id="KW-1185">Reference proteome</keyword>
<gene>
    <name evidence="1" type="ORF">JCM21738_5199</name>
</gene>
<dbReference type="RefSeq" id="WP_052019823.1">
    <property type="nucleotide sequence ID" value="NZ_BAUW01000129.1"/>
</dbReference>
<reference evidence="1 2" key="1">
    <citation type="submission" date="2013-12" db="EMBL/GenBank/DDBJ databases">
        <title>NBRP : Genome information of microbial organism related human and environment.</title>
        <authorList>
            <person name="Hattori M."/>
            <person name="Oshima K."/>
            <person name="Inaba H."/>
            <person name="Suda W."/>
            <person name="Sakamoto M."/>
            <person name="Iino T."/>
            <person name="Kitahara M."/>
            <person name="Oshida Y."/>
            <person name="Iida T."/>
            <person name="Kudo T."/>
            <person name="Itoh T."/>
            <person name="Ahmed I."/>
            <person name="Ohkuma M."/>
        </authorList>
    </citation>
    <scope>NUCLEOTIDE SEQUENCE [LARGE SCALE GENOMIC DNA]</scope>
    <source>
        <strain evidence="1 2">JCM 21738</strain>
    </source>
</reference>
<dbReference type="AlphaFoldDB" id="W4RUM3"/>